<protein>
    <submittedName>
        <fullName evidence="1">Uncharacterized protein</fullName>
    </submittedName>
</protein>
<reference evidence="1 2" key="1">
    <citation type="submission" date="2020-05" db="EMBL/GenBank/DDBJ databases">
        <title>Draft genome sequence of Desulfovibrio psychrotolerans JS1T.</title>
        <authorList>
            <person name="Ueno A."/>
            <person name="Tamazawa S."/>
            <person name="Tamamura S."/>
            <person name="Murakami T."/>
            <person name="Kiyama T."/>
            <person name="Inomata H."/>
            <person name="Amano Y."/>
            <person name="Miyakawa K."/>
            <person name="Tamaki H."/>
            <person name="Naganuma T."/>
            <person name="Kaneko K."/>
        </authorList>
    </citation>
    <scope>NUCLEOTIDE SEQUENCE [LARGE SCALE GENOMIC DNA]</scope>
    <source>
        <strain evidence="1 2">JS1</strain>
    </source>
</reference>
<dbReference type="EMBL" id="BLVP01000001">
    <property type="protein sequence ID" value="GFM35322.1"/>
    <property type="molecule type" value="Genomic_DNA"/>
</dbReference>
<name>A0A7J0BQ62_9BACT</name>
<keyword evidence="2" id="KW-1185">Reference proteome</keyword>
<gene>
    <name evidence="1" type="ORF">DSM19430T_00060</name>
</gene>
<dbReference type="AlphaFoldDB" id="A0A7J0BQ62"/>
<comment type="caution">
    <text evidence="1">The sequence shown here is derived from an EMBL/GenBank/DDBJ whole genome shotgun (WGS) entry which is preliminary data.</text>
</comment>
<dbReference type="Proteomes" id="UP000503820">
    <property type="component" value="Unassembled WGS sequence"/>
</dbReference>
<organism evidence="1 2">
    <name type="scientific">Desulfovibrio psychrotolerans</name>
    <dbReference type="NCBI Taxonomy" id="415242"/>
    <lineage>
        <taxon>Bacteria</taxon>
        <taxon>Pseudomonadati</taxon>
        <taxon>Thermodesulfobacteriota</taxon>
        <taxon>Desulfovibrionia</taxon>
        <taxon>Desulfovibrionales</taxon>
        <taxon>Desulfovibrionaceae</taxon>
        <taxon>Desulfovibrio</taxon>
    </lineage>
</organism>
<evidence type="ECO:0000313" key="2">
    <source>
        <dbReference type="Proteomes" id="UP000503820"/>
    </source>
</evidence>
<accession>A0A7J0BQ62</accession>
<proteinExistence type="predicted"/>
<sequence>MVQAYLLAAGLIPNPVTGKVAPMSGIYNVDIGSRLSINELAQQTVAEAGAQPPTPRACTRRQA</sequence>
<evidence type="ECO:0000313" key="1">
    <source>
        <dbReference type="EMBL" id="GFM35322.1"/>
    </source>
</evidence>